<dbReference type="PANTHER" id="PTHR37467">
    <property type="entry name" value="EXPORTED CALCIUM-BINDING GLYCOPROTEIN-RELATED"/>
    <property type="match status" value="1"/>
</dbReference>
<dbReference type="InterPro" id="IPR028974">
    <property type="entry name" value="TSP_type-3_rpt"/>
</dbReference>
<organism evidence="8 9">
    <name type="scientific">Chondromyces crocatus</name>
    <dbReference type="NCBI Taxonomy" id="52"/>
    <lineage>
        <taxon>Bacteria</taxon>
        <taxon>Pseudomonadati</taxon>
        <taxon>Myxococcota</taxon>
        <taxon>Polyangia</taxon>
        <taxon>Polyangiales</taxon>
        <taxon>Polyangiaceae</taxon>
        <taxon>Chondromyces</taxon>
    </lineage>
</organism>
<keyword evidence="2" id="KW-0964">Secreted</keyword>
<feature type="signal peptide" evidence="6">
    <location>
        <begin position="1"/>
        <end position="25"/>
    </location>
</feature>
<dbReference type="OrthoDB" id="5480389at2"/>
<feature type="chain" id="PRO_5005459094" description="DUF11 domain-containing protein" evidence="6">
    <location>
        <begin position="26"/>
        <end position="1054"/>
    </location>
</feature>
<keyword evidence="4" id="KW-0106">Calcium</keyword>
<gene>
    <name evidence="8" type="ORF">CMC5_016300</name>
</gene>
<feature type="compositionally biased region" description="Acidic residues" evidence="5">
    <location>
        <begin position="911"/>
        <end position="920"/>
    </location>
</feature>
<dbReference type="NCBIfam" id="TIGR03901">
    <property type="entry name" value="MYXO-CTERM"/>
    <property type="match status" value="1"/>
</dbReference>
<keyword evidence="9" id="KW-1185">Reference proteome</keyword>
<dbReference type="InterPro" id="IPR053180">
    <property type="entry name" value="Ca-binding_acidic-repeat"/>
</dbReference>
<comment type="subcellular location">
    <subcellularLocation>
        <location evidence="1">Secreted</location>
    </subcellularLocation>
</comment>
<dbReference type="SUPFAM" id="SSF103647">
    <property type="entry name" value="TSP type-3 repeat"/>
    <property type="match status" value="1"/>
</dbReference>
<protein>
    <recommendedName>
        <fullName evidence="7">DUF11 domain-containing protein</fullName>
    </recommendedName>
</protein>
<evidence type="ECO:0000256" key="4">
    <source>
        <dbReference type="ARBA" id="ARBA00022837"/>
    </source>
</evidence>
<evidence type="ECO:0000259" key="7">
    <source>
        <dbReference type="Pfam" id="PF01345"/>
    </source>
</evidence>
<dbReference type="InterPro" id="IPR001434">
    <property type="entry name" value="OmcB-like_DUF11"/>
</dbReference>
<evidence type="ECO:0000256" key="1">
    <source>
        <dbReference type="ARBA" id="ARBA00004613"/>
    </source>
</evidence>
<proteinExistence type="predicted"/>
<evidence type="ECO:0000313" key="8">
    <source>
        <dbReference type="EMBL" id="AKT37489.1"/>
    </source>
</evidence>
<dbReference type="InterPro" id="IPR024038">
    <property type="entry name" value="MYXO-CTERM"/>
</dbReference>
<dbReference type="PATRIC" id="fig|52.7.peg.1744"/>
<feature type="compositionally biased region" description="Acidic residues" evidence="5">
    <location>
        <begin position="521"/>
        <end position="532"/>
    </location>
</feature>
<evidence type="ECO:0000256" key="5">
    <source>
        <dbReference type="SAM" id="MobiDB-lite"/>
    </source>
</evidence>
<dbReference type="Proteomes" id="UP000067626">
    <property type="component" value="Chromosome"/>
</dbReference>
<dbReference type="STRING" id="52.CMC5_016300"/>
<feature type="compositionally biased region" description="Basic and acidic residues" evidence="5">
    <location>
        <begin position="625"/>
        <end position="638"/>
    </location>
</feature>
<sequence>MRQRRAITGLIGVALLGVSQGTALADPTLRAQVSQRGDFVLIGNTLAHDCANPANTLVSVGGQPVDIVGACGTNTTDSAPDVYWRADLPAAGQATANTSITPLQARSTAVLTLPAGAEVTHAYLYWGASQNTPDLNVVLEPNGGAPENITGMLSGTANAGILHYQAYADITTIVQTQGSGRYRVSDVDAIPLANINQTFAYAGWWMAVFYKLEGQPMRNLALFDGLDFVFDAPQQLTLSGFVVPNAGIQAKLGVVGYDGDSTTGDALLWDGTPLSDALNPPNNFFNSTRSYLGTAVSTTGDLPQLTGTAQSMSGIDLDVVEVPSMLLTPGQTEAEVTADLEGVDSYLLGGLITSVTTLLPDLSTSTKSVDDLNGGGVAPGDVLEYIIVVTNTGDDVAHNVTLTDVLPAGLTYQAGSLEISDGPNMGGKTDQAGDDQAEYANGTITFRLGNGGNATSGGTLAINAETTVRFRVTVDSNASGTIANQAIVSATGPGGGTPQDYPTDGNGNGPGAPPTGVLIDSDGDGLGDDEELAIGTDPFDADSDDDGVPDGMEIDPGLDTDGDGLINALDPDSDNDGLYDGTEMGLDCSSPGTDLTKKHCIPDADMGATTTDPLNPDTDGGGVRDGAEDFNRNGRVDPGETDPTAGNGADDASVVDSDGDGLSDGQELAIGTDPNDADSDDDGVPDGQEANPADDTDGDGLINALDPDSDNDALFDGTEMGLDCSLPDTDPAAGRCIADGDMGATTTSPLNRDTDGGGMSDGSEDFNRNGVVDPGETDPTEGNGADDVNVVDTDGDGLSDGLEISLGSDPNDADSDDDGVPDGEEPNPSDDTDGDGLINVLDPDSDGDGLFDGTEMGRDCSNPATDISAMTCIADADGGATTTSPLDPDTDKGGVSDGDEDANHNGRIDPGETDPNDPSDDPIPCTVDVDCGGTNSGRVCNAASGVCVTGCRGEGGNGCPEEQVCSSTDETIGQCGPSGTGGAGGTGGGGTGAGEPGVGGSGTGAGGEAPTNDVFVQGGGCSCSVPVSSEEQATWGLLVAGVAAAVVRRRRTRR</sequence>
<accession>A0A0K1E9G3</accession>
<feature type="compositionally biased region" description="Acidic residues" evidence="5">
    <location>
        <begin position="539"/>
        <end position="562"/>
    </location>
</feature>
<dbReference type="PANTHER" id="PTHR37467:SF1">
    <property type="entry name" value="EXPORTED CALCIUM-BINDING GLYCOPROTEIN"/>
    <property type="match status" value="1"/>
</dbReference>
<dbReference type="NCBIfam" id="TIGR01451">
    <property type="entry name" value="B_ant_repeat"/>
    <property type="match status" value="1"/>
</dbReference>
<dbReference type="Pfam" id="PF18884">
    <property type="entry name" value="TSP3_bac"/>
    <property type="match status" value="3"/>
</dbReference>
<dbReference type="Gene3D" id="2.60.40.740">
    <property type="match status" value="1"/>
</dbReference>
<dbReference type="KEGG" id="ccro:CMC5_016300"/>
<dbReference type="InterPro" id="IPR059100">
    <property type="entry name" value="TSP3_bac"/>
</dbReference>
<feature type="domain" description="DUF11" evidence="7">
    <location>
        <begin position="377"/>
        <end position="491"/>
    </location>
</feature>
<feature type="region of interest" description="Disordered" evidence="5">
    <location>
        <begin position="979"/>
        <end position="1011"/>
    </location>
</feature>
<dbReference type="Pfam" id="PF01345">
    <property type="entry name" value="DUF11"/>
    <property type="match status" value="1"/>
</dbReference>
<dbReference type="AlphaFoldDB" id="A0A0K1E9G3"/>
<evidence type="ECO:0000256" key="6">
    <source>
        <dbReference type="SAM" id="SignalP"/>
    </source>
</evidence>
<dbReference type="RefSeq" id="WP_050429851.1">
    <property type="nucleotide sequence ID" value="NZ_CP012159.1"/>
</dbReference>
<reference evidence="8 9" key="1">
    <citation type="submission" date="2015-07" db="EMBL/GenBank/DDBJ databases">
        <title>Genome analysis of myxobacterium Chondromyces crocatus Cm c5 reveals a high potential for natural compound synthesis and the genetic basis for the loss of fruiting body formation.</title>
        <authorList>
            <person name="Zaburannyi N."/>
            <person name="Bunk B."/>
            <person name="Maier J."/>
            <person name="Overmann J."/>
            <person name="Mueller R."/>
        </authorList>
    </citation>
    <scope>NUCLEOTIDE SEQUENCE [LARGE SCALE GENOMIC DNA]</scope>
    <source>
        <strain evidence="8 9">Cm c5</strain>
    </source>
</reference>
<feature type="compositionally biased region" description="Basic and acidic residues" evidence="5">
    <location>
        <begin position="901"/>
        <end position="910"/>
    </location>
</feature>
<feature type="compositionally biased region" description="Acidic residues" evidence="5">
    <location>
        <begin position="675"/>
        <end position="684"/>
    </location>
</feature>
<feature type="compositionally biased region" description="Low complexity" evidence="5">
    <location>
        <begin position="782"/>
        <end position="792"/>
    </location>
</feature>
<dbReference type="InterPro" id="IPR026466">
    <property type="entry name" value="Fim_isopep_form_D2_dom"/>
</dbReference>
<evidence type="ECO:0000313" key="9">
    <source>
        <dbReference type="Proteomes" id="UP000067626"/>
    </source>
</evidence>
<dbReference type="InterPro" id="IPR047589">
    <property type="entry name" value="DUF11_rpt"/>
</dbReference>
<dbReference type="InterPro" id="IPR008966">
    <property type="entry name" value="Adhesion_dom_sf"/>
</dbReference>
<dbReference type="NCBIfam" id="TIGR04226">
    <property type="entry name" value="RrgB_K2N_iso_D2"/>
    <property type="match status" value="1"/>
</dbReference>
<dbReference type="GO" id="GO:0005509">
    <property type="term" value="F:calcium ion binding"/>
    <property type="evidence" value="ECO:0007669"/>
    <property type="project" value="InterPro"/>
</dbReference>
<feature type="compositionally biased region" description="Gly residues" evidence="5">
    <location>
        <begin position="979"/>
        <end position="1007"/>
    </location>
</feature>
<name>A0A0K1E9G3_CHOCO</name>
<dbReference type="EMBL" id="CP012159">
    <property type="protein sequence ID" value="AKT37489.1"/>
    <property type="molecule type" value="Genomic_DNA"/>
</dbReference>
<keyword evidence="3 6" id="KW-0732">Signal</keyword>
<feature type="compositionally biased region" description="Acidic residues" evidence="5">
    <location>
        <begin position="811"/>
        <end position="834"/>
    </location>
</feature>
<feature type="region of interest" description="Disordered" evidence="5">
    <location>
        <begin position="489"/>
        <end position="922"/>
    </location>
</feature>
<dbReference type="SUPFAM" id="SSF49401">
    <property type="entry name" value="Bacterial adhesins"/>
    <property type="match status" value="1"/>
</dbReference>
<evidence type="ECO:0000256" key="2">
    <source>
        <dbReference type="ARBA" id="ARBA00022525"/>
    </source>
</evidence>
<evidence type="ECO:0000256" key="3">
    <source>
        <dbReference type="ARBA" id="ARBA00022729"/>
    </source>
</evidence>